<evidence type="ECO:0000313" key="2">
    <source>
        <dbReference type="EMBL" id="CAK1595408.1"/>
    </source>
</evidence>
<dbReference type="EMBL" id="CAVLGL010000092">
    <property type="protein sequence ID" value="CAK1595408.1"/>
    <property type="molecule type" value="Genomic_DNA"/>
</dbReference>
<dbReference type="PROSITE" id="PS51029">
    <property type="entry name" value="MADF"/>
    <property type="match status" value="1"/>
</dbReference>
<feature type="domain" description="MADF" evidence="1">
    <location>
        <begin position="10"/>
        <end position="91"/>
    </location>
</feature>
<comment type="caution">
    <text evidence="2">The sequence shown here is derived from an EMBL/GenBank/DDBJ whole genome shotgun (WGS) entry which is preliminary data.</text>
</comment>
<dbReference type="SMART" id="SM00595">
    <property type="entry name" value="MADF"/>
    <property type="match status" value="1"/>
</dbReference>
<protein>
    <recommendedName>
        <fullName evidence="1">MADF domain-containing protein</fullName>
    </recommendedName>
</protein>
<dbReference type="InterPro" id="IPR006578">
    <property type="entry name" value="MADF-dom"/>
</dbReference>
<sequence length="217" mass="25512">MEWNKENIALLIEHFKEKRELWDSTSVHFKDRNKKHDAWMDLADKFDTERSVIEKKMRSLIGQFQRELKKEELTSKWFGFELLLFLKDKNKVSSTKKVNPQEIRVSPKKKPQEIRFSPKKEKNKTFDSLEAQIEAYGTMKELHTERKLRDDFTIFGEHIACRLRNLRDPYTIATVQNQIHNIIFQAEIGLYSGGASTSYNSFRSSNSDPASSPHTDI</sequence>
<name>A0AAV1LJ08_9NEOP</name>
<dbReference type="PANTHER" id="PTHR21505:SF8">
    <property type="entry name" value="DPT-YFP REPRESSOR BY OVEREXPRESSION, ISOFORM D-RELATED"/>
    <property type="match status" value="1"/>
</dbReference>
<dbReference type="Pfam" id="PF10545">
    <property type="entry name" value="MADF_DNA_bdg"/>
    <property type="match status" value="1"/>
</dbReference>
<proteinExistence type="predicted"/>
<accession>A0AAV1LJ08</accession>
<evidence type="ECO:0000313" key="3">
    <source>
        <dbReference type="Proteomes" id="UP001314205"/>
    </source>
</evidence>
<organism evidence="2 3">
    <name type="scientific">Parnassius mnemosyne</name>
    <name type="common">clouded apollo</name>
    <dbReference type="NCBI Taxonomy" id="213953"/>
    <lineage>
        <taxon>Eukaryota</taxon>
        <taxon>Metazoa</taxon>
        <taxon>Ecdysozoa</taxon>
        <taxon>Arthropoda</taxon>
        <taxon>Hexapoda</taxon>
        <taxon>Insecta</taxon>
        <taxon>Pterygota</taxon>
        <taxon>Neoptera</taxon>
        <taxon>Endopterygota</taxon>
        <taxon>Lepidoptera</taxon>
        <taxon>Glossata</taxon>
        <taxon>Ditrysia</taxon>
        <taxon>Papilionoidea</taxon>
        <taxon>Papilionidae</taxon>
        <taxon>Parnassiinae</taxon>
        <taxon>Parnassini</taxon>
        <taxon>Parnassius</taxon>
        <taxon>Driopa</taxon>
    </lineage>
</organism>
<dbReference type="PANTHER" id="PTHR21505">
    <property type="entry name" value="MADF DOMAIN-CONTAINING PROTEIN-RELATED"/>
    <property type="match status" value="1"/>
</dbReference>
<evidence type="ECO:0000259" key="1">
    <source>
        <dbReference type="PROSITE" id="PS51029"/>
    </source>
</evidence>
<gene>
    <name evidence="2" type="ORF">PARMNEM_LOCUS14893</name>
</gene>
<reference evidence="2 3" key="1">
    <citation type="submission" date="2023-11" db="EMBL/GenBank/DDBJ databases">
        <authorList>
            <person name="Hedman E."/>
            <person name="Englund M."/>
            <person name="Stromberg M."/>
            <person name="Nyberg Akerstrom W."/>
            <person name="Nylinder S."/>
            <person name="Jareborg N."/>
            <person name="Kallberg Y."/>
            <person name="Kronander E."/>
        </authorList>
    </citation>
    <scope>NUCLEOTIDE SEQUENCE [LARGE SCALE GENOMIC DNA]</scope>
</reference>
<keyword evidence="3" id="KW-1185">Reference proteome</keyword>
<dbReference type="Proteomes" id="UP001314205">
    <property type="component" value="Unassembled WGS sequence"/>
</dbReference>
<dbReference type="AlphaFoldDB" id="A0AAV1LJ08"/>